<feature type="domain" description="GH16" evidence="9">
    <location>
        <begin position="662"/>
        <end position="873"/>
    </location>
</feature>
<reference evidence="10" key="1">
    <citation type="journal article" date="2014" name="PLoS Genet.">
        <title>Signature Gene Expression Reveals Novel Clues to the Molecular Mechanisms of Dimorphic Transition in Penicillium marneffei.</title>
        <authorList>
            <person name="Yang E."/>
            <person name="Wang G."/>
            <person name="Cai J."/>
            <person name="Woo P.C."/>
            <person name="Lau S.K."/>
            <person name="Yuen K.-Y."/>
            <person name="Chow W.-N."/>
            <person name="Lin X."/>
        </authorList>
    </citation>
    <scope>NUCLEOTIDE SEQUENCE [LARGE SCALE GENOMIC DNA]</scope>
    <source>
        <strain evidence="10">PM1</strain>
    </source>
</reference>
<gene>
    <name evidence="10" type="ORF">GQ26_0420630</name>
</gene>
<evidence type="ECO:0000256" key="4">
    <source>
        <dbReference type="ARBA" id="ARBA00022729"/>
    </source>
</evidence>
<accession>A0A093UQV0</accession>
<feature type="compositionally biased region" description="Polar residues" evidence="8">
    <location>
        <begin position="153"/>
        <end position="163"/>
    </location>
</feature>
<evidence type="ECO:0000256" key="7">
    <source>
        <dbReference type="ARBA" id="ARBA00023295"/>
    </source>
</evidence>
<evidence type="ECO:0000256" key="5">
    <source>
        <dbReference type="ARBA" id="ARBA00022801"/>
    </source>
</evidence>
<feature type="compositionally biased region" description="Basic and acidic residues" evidence="8">
    <location>
        <begin position="104"/>
        <end position="115"/>
    </location>
</feature>
<dbReference type="GO" id="GO:0004553">
    <property type="term" value="F:hydrolase activity, hydrolyzing O-glycosyl compounds"/>
    <property type="evidence" value="ECO:0007669"/>
    <property type="project" value="InterPro"/>
</dbReference>
<keyword evidence="2" id="KW-1003">Cell membrane</keyword>
<feature type="region of interest" description="Disordered" evidence="8">
    <location>
        <begin position="101"/>
        <end position="133"/>
    </location>
</feature>
<dbReference type="GO" id="GO:0009277">
    <property type="term" value="C:fungal-type cell wall"/>
    <property type="evidence" value="ECO:0007669"/>
    <property type="project" value="TreeGrafter"/>
</dbReference>
<keyword evidence="3" id="KW-0336">GPI-anchor</keyword>
<feature type="compositionally biased region" description="Low complexity" evidence="8">
    <location>
        <begin position="962"/>
        <end position="979"/>
    </location>
</feature>
<dbReference type="eggNOG" id="ENOG502SZXN">
    <property type="taxonomic scope" value="Eukaryota"/>
</dbReference>
<evidence type="ECO:0000256" key="2">
    <source>
        <dbReference type="ARBA" id="ARBA00022475"/>
    </source>
</evidence>
<dbReference type="InterPro" id="IPR013320">
    <property type="entry name" value="ConA-like_dom_sf"/>
</dbReference>
<dbReference type="GO" id="GO:0016757">
    <property type="term" value="F:glycosyltransferase activity"/>
    <property type="evidence" value="ECO:0007669"/>
    <property type="project" value="TreeGrafter"/>
</dbReference>
<comment type="subcellular location">
    <subcellularLocation>
        <location evidence="1">Cell membrane</location>
        <topology evidence="1">Lipid-anchor</topology>
        <topology evidence="1">GPI-anchor</topology>
    </subcellularLocation>
</comment>
<protein>
    <submittedName>
        <fullName evidence="10">Putative glycosidase crf2</fullName>
    </submittedName>
</protein>
<evidence type="ECO:0000256" key="1">
    <source>
        <dbReference type="ARBA" id="ARBA00004609"/>
    </source>
</evidence>
<dbReference type="GO" id="GO:0098552">
    <property type="term" value="C:side of membrane"/>
    <property type="evidence" value="ECO:0007669"/>
    <property type="project" value="UniProtKB-KW"/>
</dbReference>
<dbReference type="Pfam" id="PF00722">
    <property type="entry name" value="Glyco_hydro_16"/>
    <property type="match status" value="1"/>
</dbReference>
<name>A0A093UQV0_TALMA</name>
<keyword evidence="4" id="KW-0732">Signal</keyword>
<evidence type="ECO:0000256" key="3">
    <source>
        <dbReference type="ARBA" id="ARBA00022622"/>
    </source>
</evidence>
<evidence type="ECO:0000313" key="10">
    <source>
        <dbReference type="EMBL" id="KFX42667.1"/>
    </source>
</evidence>
<dbReference type="HOGENOM" id="CLU_296858_0_0_1"/>
<feature type="region of interest" description="Disordered" evidence="8">
    <location>
        <begin position="942"/>
        <end position="989"/>
    </location>
</feature>
<dbReference type="PANTHER" id="PTHR10963">
    <property type="entry name" value="GLYCOSYL HYDROLASE-RELATED"/>
    <property type="match status" value="1"/>
</dbReference>
<dbReference type="SUPFAM" id="SSF49899">
    <property type="entry name" value="Concanavalin A-like lectins/glucanases"/>
    <property type="match status" value="1"/>
</dbReference>
<dbReference type="InterPro" id="IPR050546">
    <property type="entry name" value="Glycosyl_Hydrlase_16"/>
</dbReference>
<feature type="compositionally biased region" description="Polar residues" evidence="8">
    <location>
        <begin position="980"/>
        <end position="989"/>
    </location>
</feature>
<feature type="region of interest" description="Disordered" evidence="8">
    <location>
        <begin position="151"/>
        <end position="211"/>
    </location>
</feature>
<sequence>MDQHQFFEVPKGLEAIPTHMSAALQEMRLVTEELRIQGCPHEANQMGRLCLEFINRFHDALDRIRGLVAVSQNAQPIPNSHKGMYPLPSIAGGRILETMNEQSSEMRREQGHPEPAEDDQGQQESPHLPVPTAAPTQVPVAEASWAHIASASVRRQVSEQPASRANRGGRHNAGHSVTMRTASRRATVLVAEGSSSGAASHENDRNGNGILEDGKAGVVVVKGPIETIKNIFSYISARIHEGAIYDMSMNKDQEIVVIFQYALHAQIFVDRNTESVATRGESVFGLGDWSVTLSKPMDWTDTLRRMAHPHRERRRLTFVKSRLFADNISFLKWVREVQDVAGAANVDFVWAFNTGNATAVFFSVAIARKVMQTFSHWRANRGCYEDLIVSYSSDPCEKDLQLTTQLRYHMQPAHRHFEKLPPNENGGRHRYYQGRNSLLGDCIGDSNLDEAMLTDYMSLSLDFVHWIWVELDVKQWLRGIARITVPVAVDDTAFHLERRKVEVIIECGIPCVVTSAPAQTFASDGSDMRDRPDRRSKVKDYALELYYLCYVLNLYESNESNDAANFPRFSGGTGMSQTHTKSQQVAPSSGTQLYYNLGVFWSFAAMVRFTTVAVAALTASVASAAIACGGGTKCPDSVPCCSQYGQCGTGAYCLGGCDPRNSFSLNSCTPEPICQSKTFKSFDNLDGMASIDKYLGNATEYDWMYSGTPLTHNGELILAMGNGSVVSAMLKTSRGAGVVTAFILMSDAKDEIDYEFIGANLTTAQTNFYFQGLLDYHNGVNATIDSNSFDNYHLYEIDWTPDAVTWYLDGKSVRVLKKTDTYNATSKNFEYPQTPSRLQLSLWPGGLASNAPGTIAWAGGEIDWNSQDMKDPGYYYAIFSSISITCYDPPAGANVKGGNAYIYTSPTLTNDTVQIVNNSTVLSSFANTGLNMTAGASTASASASTVPNSIPGQSGGDGAHGAGNPSGSTTSSSGPASTGFSQGTGSTKTGTASVNENMFQSSIFAVLVAVVALVAL</sequence>
<keyword evidence="3" id="KW-0472">Membrane</keyword>
<dbReference type="GO" id="GO:0005975">
    <property type="term" value="P:carbohydrate metabolic process"/>
    <property type="evidence" value="ECO:0007669"/>
    <property type="project" value="InterPro"/>
</dbReference>
<dbReference type="EMBL" id="JPOX01000042">
    <property type="protein sequence ID" value="KFX42667.1"/>
    <property type="molecule type" value="Genomic_DNA"/>
</dbReference>
<evidence type="ECO:0000256" key="6">
    <source>
        <dbReference type="ARBA" id="ARBA00023288"/>
    </source>
</evidence>
<keyword evidence="3" id="KW-0325">Glycoprotein</keyword>
<dbReference type="PROSITE" id="PS51762">
    <property type="entry name" value="GH16_2"/>
    <property type="match status" value="1"/>
</dbReference>
<dbReference type="Gene3D" id="2.60.120.200">
    <property type="match status" value="1"/>
</dbReference>
<dbReference type="GO" id="GO:0005886">
    <property type="term" value="C:plasma membrane"/>
    <property type="evidence" value="ECO:0007669"/>
    <property type="project" value="UniProtKB-SubCell"/>
</dbReference>
<keyword evidence="5" id="KW-0378">Hydrolase</keyword>
<keyword evidence="7 10" id="KW-0326">Glycosidase</keyword>
<dbReference type="AlphaFoldDB" id="A0A093UQV0"/>
<proteinExistence type="predicted"/>
<organism evidence="10">
    <name type="scientific">Talaromyces marneffei PM1</name>
    <dbReference type="NCBI Taxonomy" id="1077442"/>
    <lineage>
        <taxon>Eukaryota</taxon>
        <taxon>Fungi</taxon>
        <taxon>Dikarya</taxon>
        <taxon>Ascomycota</taxon>
        <taxon>Pezizomycotina</taxon>
        <taxon>Eurotiomycetes</taxon>
        <taxon>Eurotiomycetidae</taxon>
        <taxon>Eurotiales</taxon>
        <taxon>Trichocomaceae</taxon>
        <taxon>Talaromyces</taxon>
        <taxon>Talaromyces sect. Talaromyces</taxon>
    </lineage>
</organism>
<evidence type="ECO:0000256" key="8">
    <source>
        <dbReference type="SAM" id="MobiDB-lite"/>
    </source>
</evidence>
<evidence type="ECO:0000259" key="9">
    <source>
        <dbReference type="PROSITE" id="PS51762"/>
    </source>
</evidence>
<dbReference type="PANTHER" id="PTHR10963:SF22">
    <property type="entry name" value="GLYCOSIDASE CRH2-RELATED"/>
    <property type="match status" value="1"/>
</dbReference>
<dbReference type="GO" id="GO:0031505">
    <property type="term" value="P:fungal-type cell wall organization"/>
    <property type="evidence" value="ECO:0007669"/>
    <property type="project" value="TreeGrafter"/>
</dbReference>
<dbReference type="InterPro" id="IPR000757">
    <property type="entry name" value="Beta-glucanase-like"/>
</dbReference>
<comment type="caution">
    <text evidence="10">The sequence shown here is derived from an EMBL/GenBank/DDBJ whole genome shotgun (WGS) entry which is preliminary data.</text>
</comment>
<keyword evidence="6" id="KW-0449">Lipoprotein</keyword>